<keyword evidence="3" id="KW-1185">Reference proteome</keyword>
<evidence type="ECO:0000256" key="1">
    <source>
        <dbReference type="SAM" id="MobiDB-lite"/>
    </source>
</evidence>
<feature type="region of interest" description="Disordered" evidence="1">
    <location>
        <begin position="1"/>
        <end position="37"/>
    </location>
</feature>
<proteinExistence type="predicted"/>
<gene>
    <name evidence="2" type="ORF">GN244_ATG10966</name>
</gene>
<organism evidence="2 3">
    <name type="scientific">Phytophthora infestans</name>
    <name type="common">Potato late blight agent</name>
    <name type="synonym">Botrytis infestans</name>
    <dbReference type="NCBI Taxonomy" id="4787"/>
    <lineage>
        <taxon>Eukaryota</taxon>
        <taxon>Sar</taxon>
        <taxon>Stramenopiles</taxon>
        <taxon>Oomycota</taxon>
        <taxon>Peronosporomycetes</taxon>
        <taxon>Peronosporales</taxon>
        <taxon>Peronosporaceae</taxon>
        <taxon>Phytophthora</taxon>
    </lineage>
</organism>
<feature type="compositionally biased region" description="Low complexity" evidence="1">
    <location>
        <begin position="1"/>
        <end position="18"/>
    </location>
</feature>
<evidence type="ECO:0000313" key="3">
    <source>
        <dbReference type="Proteomes" id="UP000602510"/>
    </source>
</evidence>
<protein>
    <submittedName>
        <fullName evidence="2">Uncharacterized protein</fullName>
    </submittedName>
</protein>
<dbReference type="EMBL" id="WSZM01000253">
    <property type="protein sequence ID" value="KAF4036984.1"/>
    <property type="molecule type" value="Genomic_DNA"/>
</dbReference>
<evidence type="ECO:0000313" key="2">
    <source>
        <dbReference type="EMBL" id="KAF4036984.1"/>
    </source>
</evidence>
<sequence>MSDEASSAAPTAAASRTEALGDVESLPTSAPPLSLHRISRNATPEIILGVASHDTTYAEEDDADEIECENTQEGIFCMYTLMTLPNFV</sequence>
<dbReference type="Proteomes" id="UP000602510">
    <property type="component" value="Unassembled WGS sequence"/>
</dbReference>
<accession>A0A833SRA2</accession>
<name>A0A833SRA2_PHYIN</name>
<comment type="caution">
    <text evidence="2">The sequence shown here is derived from an EMBL/GenBank/DDBJ whole genome shotgun (WGS) entry which is preliminary data.</text>
</comment>
<dbReference type="AlphaFoldDB" id="A0A833SRA2"/>
<reference evidence="2" key="1">
    <citation type="submission" date="2020-04" db="EMBL/GenBank/DDBJ databases">
        <title>Hybrid Assembly of Korean Phytophthora infestans isolates.</title>
        <authorList>
            <person name="Prokchorchik M."/>
            <person name="Lee Y."/>
            <person name="Seo J."/>
            <person name="Cho J.-H."/>
            <person name="Park Y.-E."/>
            <person name="Jang D.-C."/>
            <person name="Im J.-S."/>
            <person name="Choi J.-G."/>
            <person name="Park H.-J."/>
            <person name="Lee G.-B."/>
            <person name="Lee Y.-G."/>
            <person name="Hong S.-Y."/>
            <person name="Cho K."/>
            <person name="Sohn K.H."/>
        </authorList>
    </citation>
    <scope>NUCLEOTIDE SEQUENCE</scope>
    <source>
        <strain evidence="2">KR_1_A1</strain>
    </source>
</reference>